<dbReference type="InterPro" id="IPR055372">
    <property type="entry name" value="CBM96"/>
</dbReference>
<proteinExistence type="predicted"/>
<dbReference type="PROSITE" id="PS50240">
    <property type="entry name" value="TRYPSIN_DOM"/>
    <property type="match status" value="1"/>
</dbReference>
<dbReference type="PROSITE" id="PS51257">
    <property type="entry name" value="PROKAR_LIPOPROTEIN"/>
    <property type="match status" value="1"/>
</dbReference>
<evidence type="ECO:0000256" key="2">
    <source>
        <dbReference type="ARBA" id="ARBA00022525"/>
    </source>
</evidence>
<dbReference type="PANTHER" id="PTHR24276">
    <property type="entry name" value="POLYSERASE-RELATED"/>
    <property type="match status" value="1"/>
</dbReference>
<dbReference type="GO" id="GO:0006508">
    <property type="term" value="P:proteolysis"/>
    <property type="evidence" value="ECO:0007669"/>
    <property type="project" value="InterPro"/>
</dbReference>
<dbReference type="Pfam" id="PF24517">
    <property type="entry name" value="CBM96"/>
    <property type="match status" value="1"/>
</dbReference>
<dbReference type="SUPFAM" id="SSF50494">
    <property type="entry name" value="Trypsin-like serine proteases"/>
    <property type="match status" value="1"/>
</dbReference>
<feature type="signal peptide" evidence="5">
    <location>
        <begin position="1"/>
        <end position="20"/>
    </location>
</feature>
<dbReference type="AlphaFoldDB" id="A0A150QNE2"/>
<evidence type="ECO:0000256" key="5">
    <source>
        <dbReference type="SAM" id="SignalP"/>
    </source>
</evidence>
<keyword evidence="2" id="KW-0964">Secreted</keyword>
<comment type="caution">
    <text evidence="7">The sequence shown here is derived from an EMBL/GenBank/DDBJ whole genome shotgun (WGS) entry which is preliminary data.</text>
</comment>
<dbReference type="NCBIfam" id="NF033679">
    <property type="entry name" value="DNRLRE_dom"/>
    <property type="match status" value="1"/>
</dbReference>
<evidence type="ECO:0000256" key="1">
    <source>
        <dbReference type="ARBA" id="ARBA00004613"/>
    </source>
</evidence>
<dbReference type="GO" id="GO:0005576">
    <property type="term" value="C:extracellular region"/>
    <property type="evidence" value="ECO:0007669"/>
    <property type="project" value="UniProtKB-SubCell"/>
</dbReference>
<dbReference type="SMART" id="SM00020">
    <property type="entry name" value="Tryp_SPc"/>
    <property type="match status" value="1"/>
</dbReference>
<dbReference type="GO" id="GO:0004252">
    <property type="term" value="F:serine-type endopeptidase activity"/>
    <property type="evidence" value="ECO:0007669"/>
    <property type="project" value="InterPro"/>
</dbReference>
<dbReference type="InterPro" id="IPR018114">
    <property type="entry name" value="TRYPSIN_HIS"/>
</dbReference>
<dbReference type="EMBL" id="JEMA01000492">
    <property type="protein sequence ID" value="KYF69168.1"/>
    <property type="molecule type" value="Genomic_DNA"/>
</dbReference>
<evidence type="ECO:0000259" key="6">
    <source>
        <dbReference type="PROSITE" id="PS50240"/>
    </source>
</evidence>
<evidence type="ECO:0000256" key="3">
    <source>
        <dbReference type="ARBA" id="ARBA00022729"/>
    </source>
</evidence>
<keyword evidence="3 5" id="KW-0732">Signal</keyword>
<name>A0A150QNE2_SORCE</name>
<dbReference type="Pfam" id="PF00089">
    <property type="entry name" value="Trypsin"/>
    <property type="match status" value="1"/>
</dbReference>
<sequence>MRTLTVAQSVCAVLLSAACAQPTEIDPHEEGGEDRSAVVGTAARADNTHTAVVSLHQERARCSGTIVRWSAEGDKVHVLTAAHCCSESSPLREVRVGFDLNDPSLILPVDSFQNHPCYDDRRLSLNKEYDVCVVTASGAGALNVRPIPLASAPDGLSVGSAVTLVGYGNTPALNTIRRRVEASVSEIGPLMIMTDQTNERGGLCSGDSGGPALIPQGGVEVVAGVISFAPGDELCDISGGLGRVAFPGIRDEFLDKVLAGEKPTIEARLIQRRGITPGPVRDTTIASDQPDQRFGERVDLLVGTPPGTGAVRRALLRFDLAAVPRGATLLTARVGLRLVSKSGPGTISVHRVVKDWDESESWASFGENGFDPTPAATAGTATASVEALGVISFDVTELVASWLGGETDDHGILLREDDGQQSRLLASEVQPTYASSRPWMHLCYLPSPP</sequence>
<dbReference type="InterPro" id="IPR009003">
    <property type="entry name" value="Peptidase_S1_PA"/>
</dbReference>
<keyword evidence="4" id="KW-1015">Disulfide bond</keyword>
<dbReference type="InterPro" id="IPR001254">
    <property type="entry name" value="Trypsin_dom"/>
</dbReference>
<dbReference type="InterPro" id="IPR050430">
    <property type="entry name" value="Peptidase_S1"/>
</dbReference>
<evidence type="ECO:0000313" key="8">
    <source>
        <dbReference type="Proteomes" id="UP000075260"/>
    </source>
</evidence>
<dbReference type="OrthoDB" id="5493608at2"/>
<dbReference type="InterPro" id="IPR043504">
    <property type="entry name" value="Peptidase_S1_PA_chymotrypsin"/>
</dbReference>
<comment type="subcellular location">
    <subcellularLocation>
        <location evidence="1">Secreted</location>
    </subcellularLocation>
</comment>
<dbReference type="Proteomes" id="UP000075260">
    <property type="component" value="Unassembled WGS sequence"/>
</dbReference>
<dbReference type="PANTHER" id="PTHR24276:SF98">
    <property type="entry name" value="FI18310P1-RELATED"/>
    <property type="match status" value="1"/>
</dbReference>
<evidence type="ECO:0000256" key="4">
    <source>
        <dbReference type="ARBA" id="ARBA00023157"/>
    </source>
</evidence>
<evidence type="ECO:0000313" key="7">
    <source>
        <dbReference type="EMBL" id="KYF69168.1"/>
    </source>
</evidence>
<feature type="domain" description="Peptidase S1" evidence="6">
    <location>
        <begin position="38"/>
        <end position="259"/>
    </location>
</feature>
<dbReference type="PROSITE" id="PS00134">
    <property type="entry name" value="TRYPSIN_HIS"/>
    <property type="match status" value="1"/>
</dbReference>
<organism evidence="7 8">
    <name type="scientific">Sorangium cellulosum</name>
    <name type="common">Polyangium cellulosum</name>
    <dbReference type="NCBI Taxonomy" id="56"/>
    <lineage>
        <taxon>Bacteria</taxon>
        <taxon>Pseudomonadati</taxon>
        <taxon>Myxococcota</taxon>
        <taxon>Polyangia</taxon>
        <taxon>Polyangiales</taxon>
        <taxon>Polyangiaceae</taxon>
        <taxon>Sorangium</taxon>
    </lineage>
</organism>
<gene>
    <name evidence="7" type="ORF">BE15_20335</name>
</gene>
<feature type="chain" id="PRO_5007566917" description="Peptidase S1 domain-containing protein" evidence="5">
    <location>
        <begin position="21"/>
        <end position="449"/>
    </location>
</feature>
<reference evidence="7 8" key="1">
    <citation type="submission" date="2014-02" db="EMBL/GenBank/DDBJ databases">
        <title>The small core and large imbalanced accessory genome model reveals a collaborative survival strategy of Sorangium cellulosum strains in nature.</title>
        <authorList>
            <person name="Han K."/>
            <person name="Peng R."/>
            <person name="Blom J."/>
            <person name="Li Y.-Z."/>
        </authorList>
    </citation>
    <scope>NUCLEOTIDE SEQUENCE [LARGE SCALE GENOMIC DNA]</scope>
    <source>
        <strain evidence="7 8">So0008-312</strain>
    </source>
</reference>
<accession>A0A150QNE2</accession>
<dbReference type="RefSeq" id="WP_061608596.1">
    <property type="nucleotide sequence ID" value="NZ_JEMA01000492.1"/>
</dbReference>
<protein>
    <recommendedName>
        <fullName evidence="6">Peptidase S1 domain-containing protein</fullName>
    </recommendedName>
</protein>
<dbReference type="Gene3D" id="2.40.10.10">
    <property type="entry name" value="Trypsin-like serine proteases"/>
    <property type="match status" value="1"/>
</dbReference>